<accession>A0A8D8T1E7</accession>
<reference evidence="1" key="1">
    <citation type="submission" date="2021-05" db="EMBL/GenBank/DDBJ databases">
        <authorList>
            <person name="Alioto T."/>
            <person name="Alioto T."/>
            <person name="Gomez Garrido J."/>
        </authorList>
    </citation>
    <scope>NUCLEOTIDE SEQUENCE</scope>
</reference>
<evidence type="ECO:0000313" key="1">
    <source>
        <dbReference type="EMBL" id="CAG6679945.1"/>
    </source>
</evidence>
<protein>
    <submittedName>
        <fullName evidence="1">Uncharacterized protein</fullName>
    </submittedName>
</protein>
<name>A0A8D8T1E7_9HEMI</name>
<proteinExistence type="predicted"/>
<sequence>MICNAINRKSLNSIKFTSAWNRVKMENSCMLIFIIPTYIPDKEINFCYQFKGITKPIFDPCFIRYLLGPHILQSLHSLFMQFILRKQHNSTAVKLSTENQVQGIKFVTVT</sequence>
<dbReference type="EMBL" id="HBUF01250563">
    <property type="protein sequence ID" value="CAG6679945.1"/>
    <property type="molecule type" value="Transcribed_RNA"/>
</dbReference>
<organism evidence="1">
    <name type="scientific">Cacopsylla melanoneura</name>
    <dbReference type="NCBI Taxonomy" id="428564"/>
    <lineage>
        <taxon>Eukaryota</taxon>
        <taxon>Metazoa</taxon>
        <taxon>Ecdysozoa</taxon>
        <taxon>Arthropoda</taxon>
        <taxon>Hexapoda</taxon>
        <taxon>Insecta</taxon>
        <taxon>Pterygota</taxon>
        <taxon>Neoptera</taxon>
        <taxon>Paraneoptera</taxon>
        <taxon>Hemiptera</taxon>
        <taxon>Sternorrhyncha</taxon>
        <taxon>Psylloidea</taxon>
        <taxon>Psyllidae</taxon>
        <taxon>Psyllinae</taxon>
        <taxon>Cacopsylla</taxon>
    </lineage>
</organism>
<dbReference type="AlphaFoldDB" id="A0A8D8T1E7"/>